<dbReference type="InterPro" id="IPR021109">
    <property type="entry name" value="Peptidase_aspartic_dom_sf"/>
</dbReference>
<dbReference type="Proteomes" id="UP000032025">
    <property type="component" value="Unassembled WGS sequence"/>
</dbReference>
<evidence type="ECO:0000313" key="2">
    <source>
        <dbReference type="EMBL" id="GAN15826.1"/>
    </source>
</evidence>
<dbReference type="Gene3D" id="2.30.42.10">
    <property type="match status" value="1"/>
</dbReference>
<dbReference type="Gene3D" id="2.40.70.10">
    <property type="entry name" value="Acid Proteases"/>
    <property type="match status" value="2"/>
</dbReference>
<keyword evidence="3" id="KW-1185">Reference proteome</keyword>
<proteinExistence type="predicted"/>
<reference evidence="2 3" key="1">
    <citation type="submission" date="2014-08" db="EMBL/GenBank/DDBJ databases">
        <title>Whole genome shotgun sequence of Sphingomonas paucimobilis NBRC 13935.</title>
        <authorList>
            <person name="Hosoyama A."/>
            <person name="Hashimoto M."/>
            <person name="Hosoyama Y."/>
            <person name="Noguchi M."/>
            <person name="Uohara A."/>
            <person name="Ohji S."/>
            <person name="Katano-Makiyama Y."/>
            <person name="Ichikawa N."/>
            <person name="Kimura A."/>
            <person name="Yamazoe A."/>
            <person name="Fujita N."/>
        </authorList>
    </citation>
    <scope>NUCLEOTIDE SEQUENCE [LARGE SCALE GENOMIC DNA]</scope>
    <source>
        <strain evidence="2 3">NBRC 13935</strain>
    </source>
</reference>
<dbReference type="CDD" id="cd00303">
    <property type="entry name" value="retropepsin_like"/>
    <property type="match status" value="1"/>
</dbReference>
<feature type="domain" description="PDZ" evidence="1">
    <location>
        <begin position="320"/>
        <end position="369"/>
    </location>
</feature>
<dbReference type="SUPFAM" id="SSF50156">
    <property type="entry name" value="PDZ domain-like"/>
    <property type="match status" value="1"/>
</dbReference>
<gene>
    <name evidence="2" type="ORF">SP6_68_00200</name>
</gene>
<dbReference type="InterPro" id="IPR001478">
    <property type="entry name" value="PDZ"/>
</dbReference>
<comment type="caution">
    <text evidence="2">The sequence shown here is derived from an EMBL/GenBank/DDBJ whole genome shotgun (WGS) entry which is preliminary data.</text>
</comment>
<evidence type="ECO:0000313" key="3">
    <source>
        <dbReference type="Proteomes" id="UP000032025"/>
    </source>
</evidence>
<dbReference type="SMART" id="SM00228">
    <property type="entry name" value="PDZ"/>
    <property type="match status" value="1"/>
</dbReference>
<evidence type="ECO:0000259" key="1">
    <source>
        <dbReference type="PROSITE" id="PS50106"/>
    </source>
</evidence>
<dbReference type="InterPro" id="IPR006311">
    <property type="entry name" value="TAT_signal"/>
</dbReference>
<dbReference type="PROSITE" id="PS50106">
    <property type="entry name" value="PDZ"/>
    <property type="match status" value="1"/>
</dbReference>
<accession>A0A0C9MZ17</accession>
<dbReference type="EMBL" id="BBJS01000068">
    <property type="protein sequence ID" value="GAN15826.1"/>
    <property type="molecule type" value="Genomic_DNA"/>
</dbReference>
<sequence length="408" mass="42984">MTVRVEAIGMSRRSLVSRMLAYGTGLVIGTPATARAALQAVRSWNFGETHLEWEPLEIGAGDTLLVLAQVGGLPVRAVLDSGSGASIMSTALAAKLGLSGERRTISGLSAKTQVLLARGVDVLLARETRRLPFAIIGDLSAVSAAFGRPIDILLGADVFTGNCIALDFGNRRLAVAKSGAFQAGPDWKAVPLERGAKQELFIRASVAGLAPVPLMLDLGSSAALMLSSTYTREQGLLKGKPVSTAAIGGVDGIKINDTFTVTRITIEGFGVADVPALGMRAWLSTSTVGNIGLPLIAQFDVVFDVTAGFVWFRRLDPRQRLPMLRDRSGLGSAPSSTGLTVVHVAAGSPAERGGWAAGDRIIAVNGHPVDADYTHGQLWRWRYGPAGTLVKLTMAAGNVRELRLADYY</sequence>
<dbReference type="SUPFAM" id="SSF50630">
    <property type="entry name" value="Acid proteases"/>
    <property type="match status" value="1"/>
</dbReference>
<dbReference type="InterPro" id="IPR041489">
    <property type="entry name" value="PDZ_6"/>
</dbReference>
<dbReference type="Pfam" id="PF17820">
    <property type="entry name" value="PDZ_6"/>
    <property type="match status" value="1"/>
</dbReference>
<dbReference type="PROSITE" id="PS51318">
    <property type="entry name" value="TAT"/>
    <property type="match status" value="1"/>
</dbReference>
<organism evidence="2 3">
    <name type="scientific">Sphingomonas paucimobilis NBRC 13935</name>
    <dbReference type="NCBI Taxonomy" id="1219050"/>
    <lineage>
        <taxon>Bacteria</taxon>
        <taxon>Pseudomonadati</taxon>
        <taxon>Pseudomonadota</taxon>
        <taxon>Alphaproteobacteria</taxon>
        <taxon>Sphingomonadales</taxon>
        <taxon>Sphingomonadaceae</taxon>
        <taxon>Sphingomonas</taxon>
    </lineage>
</organism>
<dbReference type="Pfam" id="PF13650">
    <property type="entry name" value="Asp_protease_2"/>
    <property type="match status" value="1"/>
</dbReference>
<dbReference type="InterPro" id="IPR036034">
    <property type="entry name" value="PDZ_sf"/>
</dbReference>
<dbReference type="AlphaFoldDB" id="A0A0C9MZ17"/>
<name>A0A0C9MZ17_SPHPI</name>
<protein>
    <submittedName>
        <fullName evidence="2">DNA, contig: SP668</fullName>
    </submittedName>
</protein>